<dbReference type="eggNOG" id="COG0618">
    <property type="taxonomic scope" value="Bacteria"/>
</dbReference>
<dbReference type="Gene3D" id="3.10.310.30">
    <property type="match status" value="1"/>
</dbReference>
<dbReference type="Pfam" id="PF01368">
    <property type="entry name" value="DHH"/>
    <property type="match status" value="1"/>
</dbReference>
<dbReference type="InterPro" id="IPR003156">
    <property type="entry name" value="DHHA1_dom"/>
</dbReference>
<dbReference type="HOGENOM" id="CLU_039720_0_0_12"/>
<dbReference type="InterPro" id="IPR001667">
    <property type="entry name" value="DDH_dom"/>
</dbReference>
<evidence type="ECO:0000313" key="4">
    <source>
        <dbReference type="Proteomes" id="UP000006546"/>
    </source>
</evidence>
<dbReference type="Gene3D" id="3.90.1640.10">
    <property type="entry name" value="inorganic pyrophosphatase (n-terminal core)"/>
    <property type="match status" value="1"/>
</dbReference>
<dbReference type="Proteomes" id="UP000006546">
    <property type="component" value="Chromosome"/>
</dbReference>
<sequence length="334" mass="36754">MKIISDTQVSLFKAFVESHDSFVIAGHKEPDGDCISSSLGTAAILDSFKKTYQLLSAGPFKRPELKEYEKRFAKQIVPRRTAQNERKPALVIVDCSETERLGDILPPDDISDDFSKYDVFIIDHHKTSEDASGNSIIEPTAPATACLVQQLYEKLVGTPDAETAKLLFFGLATDTGYFRFLGNESAEVFHAAARLVEAGADPRLIYEHMQGGKPYNTRKLLGIMLSRAEQKFGGKLLITYETMEDTRRYGMEGRDSDSLYQLLSAVDGVQAVVFVRQETERSCTIGLRSKDAIDVSAIAATFGGGGHKNAAGCSTPGTLDVIIPKILQEFTKYF</sequence>
<keyword evidence="4" id="KW-1185">Reference proteome</keyword>
<dbReference type="RefSeq" id="WP_013758668.1">
    <property type="nucleotide sequence ID" value="NC_015500.1"/>
</dbReference>
<evidence type="ECO:0000259" key="1">
    <source>
        <dbReference type="Pfam" id="PF01368"/>
    </source>
</evidence>
<dbReference type="GO" id="GO:0003676">
    <property type="term" value="F:nucleic acid binding"/>
    <property type="evidence" value="ECO:0007669"/>
    <property type="project" value="InterPro"/>
</dbReference>
<dbReference type="EMBL" id="CP002696">
    <property type="protein sequence ID" value="AEE16963.1"/>
    <property type="molecule type" value="Genomic_DNA"/>
</dbReference>
<reference evidence="4" key="1">
    <citation type="submission" date="2011-04" db="EMBL/GenBank/DDBJ databases">
        <title>The complete genome of Treponema brennaborense DSM 12168.</title>
        <authorList>
            <person name="Lucas S."/>
            <person name="Han J."/>
            <person name="Lapidus A."/>
            <person name="Bruce D."/>
            <person name="Goodwin L."/>
            <person name="Pitluck S."/>
            <person name="Peters L."/>
            <person name="Kyrpides N."/>
            <person name="Mavromatis K."/>
            <person name="Ivanova N."/>
            <person name="Mikhailova N."/>
            <person name="Pagani I."/>
            <person name="Teshima H."/>
            <person name="Detter J.C."/>
            <person name="Tapia R."/>
            <person name="Han C."/>
            <person name="Land M."/>
            <person name="Hauser L."/>
            <person name="Markowitz V."/>
            <person name="Cheng J.-F."/>
            <person name="Hugenholtz P."/>
            <person name="Woyke T."/>
            <person name="Wu D."/>
            <person name="Gronow S."/>
            <person name="Wellnitz S."/>
            <person name="Brambilla E."/>
            <person name="Klenk H.-P."/>
            <person name="Eisen J.A."/>
        </authorList>
    </citation>
    <scope>NUCLEOTIDE SEQUENCE [LARGE SCALE GENOMIC DNA]</scope>
    <source>
        <strain evidence="4">DSM 12168 / CIP 105900 / DD5/3</strain>
    </source>
</reference>
<gene>
    <name evidence="3" type="ordered locus">Trebr_1540</name>
</gene>
<evidence type="ECO:0000259" key="2">
    <source>
        <dbReference type="Pfam" id="PF02272"/>
    </source>
</evidence>
<dbReference type="STRING" id="906968.Trebr_1540"/>
<dbReference type="PANTHER" id="PTHR47618:SF1">
    <property type="entry name" value="BIFUNCTIONAL OLIGORIBONUCLEASE AND PAP PHOSPHATASE NRNA"/>
    <property type="match status" value="1"/>
</dbReference>
<dbReference type="PANTHER" id="PTHR47618">
    <property type="entry name" value="BIFUNCTIONAL OLIGORIBONUCLEASE AND PAP PHOSPHATASE NRNA"/>
    <property type="match status" value="1"/>
</dbReference>
<dbReference type="AlphaFoldDB" id="F4LPA1"/>
<dbReference type="InterPro" id="IPR038763">
    <property type="entry name" value="DHH_sf"/>
</dbReference>
<accession>F4LPA1</accession>
<evidence type="ECO:0000313" key="3">
    <source>
        <dbReference type="EMBL" id="AEE16963.1"/>
    </source>
</evidence>
<dbReference type="OrthoDB" id="9803668at2"/>
<dbReference type="SUPFAM" id="SSF64182">
    <property type="entry name" value="DHH phosphoesterases"/>
    <property type="match status" value="1"/>
</dbReference>
<proteinExistence type="predicted"/>
<name>F4LPA1_TREBD</name>
<organism evidence="3 4">
    <name type="scientific">Treponema brennaborense (strain DSM 12168 / CIP 105900 / DD5/3)</name>
    <dbReference type="NCBI Taxonomy" id="906968"/>
    <lineage>
        <taxon>Bacteria</taxon>
        <taxon>Pseudomonadati</taxon>
        <taxon>Spirochaetota</taxon>
        <taxon>Spirochaetia</taxon>
        <taxon>Spirochaetales</taxon>
        <taxon>Treponemataceae</taxon>
        <taxon>Treponema</taxon>
    </lineage>
</organism>
<dbReference type="Pfam" id="PF02272">
    <property type="entry name" value="DHHA1"/>
    <property type="match status" value="1"/>
</dbReference>
<feature type="domain" description="DDH" evidence="1">
    <location>
        <begin position="22"/>
        <end position="170"/>
    </location>
</feature>
<dbReference type="KEGG" id="tbe:Trebr_1540"/>
<feature type="domain" description="DHHA1" evidence="2">
    <location>
        <begin position="248"/>
        <end position="320"/>
    </location>
</feature>
<dbReference type="InterPro" id="IPR051319">
    <property type="entry name" value="Oligoribo/pAp-PDE_c-di-AMP_PDE"/>
</dbReference>
<protein>
    <submittedName>
        <fullName evidence="3">Phosphoesterase RecJ domain protein</fullName>
    </submittedName>
</protein>